<proteinExistence type="predicted"/>
<reference evidence="1" key="2">
    <citation type="journal article" date="2023" name="IMA Fungus">
        <title>Comparative genomic study of the Penicillium genus elucidates a diverse pangenome and 15 lateral gene transfer events.</title>
        <authorList>
            <person name="Petersen C."/>
            <person name="Sorensen T."/>
            <person name="Nielsen M.R."/>
            <person name="Sondergaard T.E."/>
            <person name="Sorensen J.L."/>
            <person name="Fitzpatrick D.A."/>
            <person name="Frisvad J.C."/>
            <person name="Nielsen K.L."/>
        </authorList>
    </citation>
    <scope>NUCLEOTIDE SEQUENCE</scope>
    <source>
        <strain evidence="1">IBT 30761</strain>
    </source>
</reference>
<dbReference type="GeneID" id="81352541"/>
<reference evidence="1" key="1">
    <citation type="submission" date="2022-11" db="EMBL/GenBank/DDBJ databases">
        <authorList>
            <person name="Petersen C."/>
        </authorList>
    </citation>
    <scope>NUCLEOTIDE SEQUENCE</scope>
    <source>
        <strain evidence="1">IBT 30761</strain>
    </source>
</reference>
<dbReference type="EMBL" id="JAPQKI010000002">
    <property type="protein sequence ID" value="KAJ5110533.1"/>
    <property type="molecule type" value="Genomic_DNA"/>
</dbReference>
<evidence type="ECO:0000313" key="1">
    <source>
        <dbReference type="EMBL" id="KAJ5110533.1"/>
    </source>
</evidence>
<gene>
    <name evidence="1" type="ORF">N7532_001068</name>
</gene>
<protein>
    <submittedName>
        <fullName evidence="1">Uncharacterized protein</fullName>
    </submittedName>
</protein>
<keyword evidence="2" id="KW-1185">Reference proteome</keyword>
<sequence length="46" mass="5403">MPGRRIPEYWLDKAHSSEPENCPRATWRWWPTVPQGQRSSANIPRG</sequence>
<accession>A0A9W9KM32</accession>
<comment type="caution">
    <text evidence="1">The sequence shown here is derived from an EMBL/GenBank/DDBJ whole genome shotgun (WGS) entry which is preliminary data.</text>
</comment>
<dbReference type="RefSeq" id="XP_056478603.1">
    <property type="nucleotide sequence ID" value="XM_056613562.1"/>
</dbReference>
<dbReference type="Proteomes" id="UP001149074">
    <property type="component" value="Unassembled WGS sequence"/>
</dbReference>
<dbReference type="AlphaFoldDB" id="A0A9W9KM32"/>
<evidence type="ECO:0000313" key="2">
    <source>
        <dbReference type="Proteomes" id="UP001149074"/>
    </source>
</evidence>
<organism evidence="1 2">
    <name type="scientific">Penicillium argentinense</name>
    <dbReference type="NCBI Taxonomy" id="1131581"/>
    <lineage>
        <taxon>Eukaryota</taxon>
        <taxon>Fungi</taxon>
        <taxon>Dikarya</taxon>
        <taxon>Ascomycota</taxon>
        <taxon>Pezizomycotina</taxon>
        <taxon>Eurotiomycetes</taxon>
        <taxon>Eurotiomycetidae</taxon>
        <taxon>Eurotiales</taxon>
        <taxon>Aspergillaceae</taxon>
        <taxon>Penicillium</taxon>
    </lineage>
</organism>
<name>A0A9W9KM32_9EURO</name>